<dbReference type="Proteomes" id="UP000823749">
    <property type="component" value="Chromosome 7"/>
</dbReference>
<feature type="region of interest" description="Disordered" evidence="1">
    <location>
        <begin position="1"/>
        <end position="69"/>
    </location>
</feature>
<feature type="compositionally biased region" description="Polar residues" evidence="1">
    <location>
        <begin position="9"/>
        <end position="21"/>
    </location>
</feature>
<gene>
    <name evidence="2" type="ORF">RHGRI_021050</name>
</gene>
<reference evidence="2" key="1">
    <citation type="submission" date="2020-08" db="EMBL/GenBank/DDBJ databases">
        <title>Plant Genome Project.</title>
        <authorList>
            <person name="Zhang R.-G."/>
        </authorList>
    </citation>
    <scope>NUCLEOTIDE SEQUENCE</scope>
    <source>
        <strain evidence="2">WSP0</strain>
        <tissue evidence="2">Leaf</tissue>
    </source>
</reference>
<dbReference type="AlphaFoldDB" id="A0AAV6JN34"/>
<proteinExistence type="predicted"/>
<evidence type="ECO:0000313" key="2">
    <source>
        <dbReference type="EMBL" id="KAG5541029.1"/>
    </source>
</evidence>
<feature type="compositionally biased region" description="Low complexity" evidence="1">
    <location>
        <begin position="40"/>
        <end position="56"/>
    </location>
</feature>
<organism evidence="2 3">
    <name type="scientific">Rhododendron griersonianum</name>
    <dbReference type="NCBI Taxonomy" id="479676"/>
    <lineage>
        <taxon>Eukaryota</taxon>
        <taxon>Viridiplantae</taxon>
        <taxon>Streptophyta</taxon>
        <taxon>Embryophyta</taxon>
        <taxon>Tracheophyta</taxon>
        <taxon>Spermatophyta</taxon>
        <taxon>Magnoliopsida</taxon>
        <taxon>eudicotyledons</taxon>
        <taxon>Gunneridae</taxon>
        <taxon>Pentapetalae</taxon>
        <taxon>asterids</taxon>
        <taxon>Ericales</taxon>
        <taxon>Ericaceae</taxon>
        <taxon>Ericoideae</taxon>
        <taxon>Rhodoreae</taxon>
        <taxon>Rhododendron</taxon>
    </lineage>
</organism>
<dbReference type="EMBL" id="JACTNZ010000007">
    <property type="protein sequence ID" value="KAG5541029.1"/>
    <property type="molecule type" value="Genomic_DNA"/>
</dbReference>
<keyword evidence="3" id="KW-1185">Reference proteome</keyword>
<protein>
    <submittedName>
        <fullName evidence="2">Uncharacterized protein</fullName>
    </submittedName>
</protein>
<comment type="caution">
    <text evidence="2">The sequence shown here is derived from an EMBL/GenBank/DDBJ whole genome shotgun (WGS) entry which is preliminary data.</text>
</comment>
<evidence type="ECO:0000256" key="1">
    <source>
        <dbReference type="SAM" id="MobiDB-lite"/>
    </source>
</evidence>
<evidence type="ECO:0000313" key="3">
    <source>
        <dbReference type="Proteomes" id="UP000823749"/>
    </source>
</evidence>
<accession>A0AAV6JN34</accession>
<sequence>MSPAATAAAQHTIQSTTTPHSLTCAHRRTPSSLQRLDSKLPTPSTTPTSQSFLSLLVQPDRPDPTKRISFTDGLATYTVRLRVKEMATRHGRVG</sequence>
<name>A0AAV6JN34_9ERIC</name>